<sequence>MADQLCRNKIINPFSYVGTSTSSFMKCCFLWLQISSKGIFFSIFQENREDIREDRWKLLHLEKYHGYCLYLQQLQQAYSLMHAVITDCLDISYVIVRCG</sequence>
<organism evidence="1 2">
    <name type="scientific">Papaver atlanticum</name>
    <dbReference type="NCBI Taxonomy" id="357466"/>
    <lineage>
        <taxon>Eukaryota</taxon>
        <taxon>Viridiplantae</taxon>
        <taxon>Streptophyta</taxon>
        <taxon>Embryophyta</taxon>
        <taxon>Tracheophyta</taxon>
        <taxon>Spermatophyta</taxon>
        <taxon>Magnoliopsida</taxon>
        <taxon>Ranunculales</taxon>
        <taxon>Papaveraceae</taxon>
        <taxon>Papaveroideae</taxon>
        <taxon>Papaver</taxon>
    </lineage>
</organism>
<evidence type="ECO:0000313" key="1">
    <source>
        <dbReference type="EMBL" id="KAI3837553.1"/>
    </source>
</evidence>
<evidence type="ECO:0000313" key="2">
    <source>
        <dbReference type="Proteomes" id="UP001202328"/>
    </source>
</evidence>
<name>A0AAD4RXD0_9MAGN</name>
<dbReference type="AlphaFoldDB" id="A0AAD4RXD0"/>
<keyword evidence="2" id="KW-1185">Reference proteome</keyword>
<gene>
    <name evidence="1" type="ORF">MKW98_011472</name>
</gene>
<reference evidence="1" key="1">
    <citation type="submission" date="2022-04" db="EMBL/GenBank/DDBJ databases">
        <title>A functionally conserved STORR gene fusion in Papaver species that diverged 16.8 million years ago.</title>
        <authorList>
            <person name="Catania T."/>
        </authorList>
    </citation>
    <scope>NUCLEOTIDE SEQUENCE</scope>
    <source>
        <strain evidence="1">S-188037</strain>
    </source>
</reference>
<proteinExistence type="predicted"/>
<dbReference type="EMBL" id="JAJJMB010017548">
    <property type="protein sequence ID" value="KAI3837553.1"/>
    <property type="molecule type" value="Genomic_DNA"/>
</dbReference>
<dbReference type="Proteomes" id="UP001202328">
    <property type="component" value="Unassembled WGS sequence"/>
</dbReference>
<protein>
    <submittedName>
        <fullName evidence="1">Uncharacterized protein</fullName>
    </submittedName>
</protein>
<accession>A0AAD4RXD0</accession>
<comment type="caution">
    <text evidence="1">The sequence shown here is derived from an EMBL/GenBank/DDBJ whole genome shotgun (WGS) entry which is preliminary data.</text>
</comment>